<dbReference type="InterPro" id="IPR051510">
    <property type="entry name" value="SKI8"/>
</dbReference>
<dbReference type="SMART" id="SM00320">
    <property type="entry name" value="WD40"/>
    <property type="match status" value="7"/>
</dbReference>
<dbReference type="GO" id="GO:0016593">
    <property type="term" value="C:Cdc73/Paf1 complex"/>
    <property type="evidence" value="ECO:0007669"/>
    <property type="project" value="EnsemblPlants"/>
</dbReference>
<dbReference type="SUPFAM" id="SSF50978">
    <property type="entry name" value="WD40 repeat-like"/>
    <property type="match status" value="1"/>
</dbReference>
<organism evidence="3 4">
    <name type="scientific">Daucus carota subsp. sativus</name>
    <name type="common">Carrot</name>
    <dbReference type="NCBI Taxonomy" id="79200"/>
    <lineage>
        <taxon>Eukaryota</taxon>
        <taxon>Viridiplantae</taxon>
        <taxon>Streptophyta</taxon>
        <taxon>Embryophyta</taxon>
        <taxon>Tracheophyta</taxon>
        <taxon>Spermatophyta</taxon>
        <taxon>Magnoliopsida</taxon>
        <taxon>eudicotyledons</taxon>
        <taxon>Gunneridae</taxon>
        <taxon>Pentapetalae</taxon>
        <taxon>asterids</taxon>
        <taxon>campanulids</taxon>
        <taxon>Apiales</taxon>
        <taxon>Apiaceae</taxon>
        <taxon>Apioideae</taxon>
        <taxon>Scandiceae</taxon>
        <taxon>Daucinae</taxon>
        <taxon>Daucus</taxon>
        <taxon>Daucus sect. Daucus</taxon>
    </lineage>
</organism>
<dbReference type="Pfam" id="PF00400">
    <property type="entry name" value="WD40"/>
    <property type="match status" value="6"/>
</dbReference>
<dbReference type="EMBL" id="CP093349">
    <property type="protein sequence ID" value="WOH08951.1"/>
    <property type="molecule type" value="Genomic_DNA"/>
</dbReference>
<dbReference type="Gene3D" id="2.130.10.10">
    <property type="entry name" value="YVTN repeat-like/Quinoprotein amine dehydrogenase"/>
    <property type="match status" value="1"/>
</dbReference>
<evidence type="ECO:0000313" key="3">
    <source>
        <dbReference type="EMBL" id="WOH08951.1"/>
    </source>
</evidence>
<dbReference type="OrthoDB" id="538223at2759"/>
<dbReference type="GO" id="GO:0009910">
    <property type="term" value="P:negative regulation of flower development"/>
    <property type="evidence" value="ECO:0007669"/>
    <property type="project" value="EnsemblPlants"/>
</dbReference>
<protein>
    <submittedName>
        <fullName evidence="3">Uncharacterized protein</fullName>
    </submittedName>
</protein>
<dbReference type="PANTHER" id="PTHR44090:SF1">
    <property type="entry name" value="SUPERKILLER COMPLEX PROTEIN 8"/>
    <property type="match status" value="1"/>
</dbReference>
<dbReference type="GO" id="GO:0016441">
    <property type="term" value="P:post-transcriptional gene silencing"/>
    <property type="evidence" value="ECO:0007669"/>
    <property type="project" value="EnsemblPlants"/>
</dbReference>
<keyword evidence="2" id="KW-0677">Repeat</keyword>
<gene>
    <name evidence="3" type="ORF">DCAR_0728402</name>
</gene>
<dbReference type="Gramene" id="KZM87599">
    <property type="protein sequence ID" value="KZM87599"/>
    <property type="gene ID" value="DCAR_024719"/>
</dbReference>
<dbReference type="OMA" id="LDSSMCL"/>
<dbReference type="InterPro" id="IPR036322">
    <property type="entry name" value="WD40_repeat_dom_sf"/>
</dbReference>
<name>A0A161Y5Q2_DAUCS</name>
<dbReference type="InterPro" id="IPR015943">
    <property type="entry name" value="WD40/YVTN_repeat-like_dom_sf"/>
</dbReference>
<dbReference type="PRINTS" id="PR00320">
    <property type="entry name" value="GPROTEINBRPT"/>
</dbReference>
<evidence type="ECO:0000313" key="4">
    <source>
        <dbReference type="Proteomes" id="UP000077755"/>
    </source>
</evidence>
<evidence type="ECO:0000256" key="2">
    <source>
        <dbReference type="ARBA" id="ARBA00022737"/>
    </source>
</evidence>
<keyword evidence="1" id="KW-0853">WD repeat</keyword>
<evidence type="ECO:0000256" key="1">
    <source>
        <dbReference type="ARBA" id="ARBA00022574"/>
    </source>
</evidence>
<reference evidence="3" key="2">
    <citation type="submission" date="2022-03" db="EMBL/GenBank/DDBJ databases">
        <title>Draft title - Genomic analysis of global carrot germplasm unveils the trajectory of domestication and the origin of high carotenoid orange carrot.</title>
        <authorList>
            <person name="Iorizzo M."/>
            <person name="Ellison S."/>
            <person name="Senalik D."/>
            <person name="Macko-Podgorni A."/>
            <person name="Grzebelus D."/>
            <person name="Bostan H."/>
            <person name="Rolling W."/>
            <person name="Curaba J."/>
            <person name="Simon P."/>
        </authorList>
    </citation>
    <scope>NUCLEOTIDE SEQUENCE</scope>
    <source>
        <tissue evidence="3">Leaf</tissue>
    </source>
</reference>
<dbReference type="InterPro" id="IPR001680">
    <property type="entry name" value="WD40_rpt"/>
</dbReference>
<dbReference type="AlphaFoldDB" id="A0A161Y5Q2"/>
<keyword evidence="4" id="KW-1185">Reference proteome</keyword>
<dbReference type="PANTHER" id="PTHR44090">
    <property type="entry name" value="WD REPEAT-CONTAINING PROTEIN 61"/>
    <property type="match status" value="1"/>
</dbReference>
<proteinExistence type="predicted"/>
<dbReference type="CDD" id="cd00200">
    <property type="entry name" value="WD40"/>
    <property type="match status" value="1"/>
</dbReference>
<dbReference type="PROSITE" id="PS50294">
    <property type="entry name" value="WD_REPEATS_REGION"/>
    <property type="match status" value="3"/>
</dbReference>
<accession>A0A161Y5Q2</accession>
<sequence length="321" mass="34493">MKLAWLRTQDGAHGDSVWTTTWVPGNEESPALLLTGSLDETVKLWNPEDLSLIRTNSGHCLGVVSVAAHPSGRIAASASIDSFVRVFDVQSNNTIATLEASPSEVWQLKFNPQGTVLAVAGGGSASVKLWNTSEWKLVGTLSIPRPEGVKHSEKSGTKKFVLSVAWSPDGRQLACGSMDGTISVFDVARSKFLHHLEGHCMPVRSLVYSPIDSRVLVSASDDGHVNMYDVEGKTLFVSMSGHSSWVLSVDVSPDGAAIATGSSDKTVRLWDPKMRAAVQSMTNHTDQVWGVMFRPPGGPGVRTVQLASVSDDKSISLYEYS</sequence>
<dbReference type="InterPro" id="IPR020472">
    <property type="entry name" value="WD40_PAC1"/>
</dbReference>
<dbReference type="Proteomes" id="UP000077755">
    <property type="component" value="Chromosome 7"/>
</dbReference>
<dbReference type="KEGG" id="dcr:108193253"/>
<reference evidence="3" key="1">
    <citation type="journal article" date="2016" name="Nat. Genet.">
        <title>A high-quality carrot genome assembly provides new insights into carotenoid accumulation and asterid genome evolution.</title>
        <authorList>
            <person name="Iorizzo M."/>
            <person name="Ellison S."/>
            <person name="Senalik D."/>
            <person name="Zeng P."/>
            <person name="Satapoomin P."/>
            <person name="Huang J."/>
            <person name="Bowman M."/>
            <person name="Iovene M."/>
            <person name="Sanseverino W."/>
            <person name="Cavagnaro P."/>
            <person name="Yildiz M."/>
            <person name="Macko-Podgorni A."/>
            <person name="Moranska E."/>
            <person name="Grzebelus E."/>
            <person name="Grzebelus D."/>
            <person name="Ashrafi H."/>
            <person name="Zheng Z."/>
            <person name="Cheng S."/>
            <person name="Spooner D."/>
            <person name="Van Deynze A."/>
            <person name="Simon P."/>
        </authorList>
    </citation>
    <scope>NUCLEOTIDE SEQUENCE</scope>
    <source>
        <tissue evidence="3">Leaf</tissue>
    </source>
</reference>
<dbReference type="GO" id="GO:1904278">
    <property type="term" value="P:positive regulation of wax biosynthetic process"/>
    <property type="evidence" value="ECO:0007669"/>
    <property type="project" value="EnsemblPlants"/>
</dbReference>
<dbReference type="GO" id="GO:0080008">
    <property type="term" value="C:Cul4-RING E3 ubiquitin ligase complex"/>
    <property type="evidence" value="ECO:0007669"/>
    <property type="project" value="EnsemblPlants"/>
</dbReference>
<dbReference type="PROSITE" id="PS50082">
    <property type="entry name" value="WD_REPEATS_2"/>
    <property type="match status" value="5"/>
</dbReference>